<comment type="caution">
    <text evidence="3">The sequence shown here is derived from an EMBL/GenBank/DDBJ whole genome shotgun (WGS) entry which is preliminary data.</text>
</comment>
<dbReference type="InterPro" id="IPR011033">
    <property type="entry name" value="PRC_barrel-like_sf"/>
</dbReference>
<name>A0A1R1L6A6_9MICC</name>
<dbReference type="AlphaFoldDB" id="A0A1R1L6A6"/>
<evidence type="ECO:0000256" key="1">
    <source>
        <dbReference type="SAM" id="MobiDB-lite"/>
    </source>
</evidence>
<dbReference type="Pfam" id="PF05239">
    <property type="entry name" value="PRC"/>
    <property type="match status" value="1"/>
</dbReference>
<dbReference type="EMBL" id="MRDE01000081">
    <property type="protein sequence ID" value="OMH23068.1"/>
    <property type="molecule type" value="Genomic_DNA"/>
</dbReference>
<keyword evidence="4" id="KW-1185">Reference proteome</keyword>
<dbReference type="Gene3D" id="3.90.50.10">
    <property type="entry name" value="Photosynthetic Reaction Center, subunit H, domain 2"/>
    <property type="match status" value="1"/>
</dbReference>
<dbReference type="Proteomes" id="UP000187085">
    <property type="component" value="Unassembled WGS sequence"/>
</dbReference>
<feature type="region of interest" description="Disordered" evidence="1">
    <location>
        <begin position="109"/>
        <end position="129"/>
    </location>
</feature>
<sequence length="129" mass="14034">MSPDIRIDSLIGRPVHDDAGEKVGKIGQVYLDNDSGAPTWVTVKTGLFGKQAFVPIGLLDPADDGVTVPFSAAVVKDSPDVDVAKDLGRVREEALYRYYGVNREQAEQRAAEHGHRYIRPGADDGDTLR</sequence>
<accession>A0A1R1L6A6</accession>
<organism evidence="3 4">
    <name type="scientific">Tersicoccus phoenicis</name>
    <dbReference type="NCBI Taxonomy" id="554083"/>
    <lineage>
        <taxon>Bacteria</taxon>
        <taxon>Bacillati</taxon>
        <taxon>Actinomycetota</taxon>
        <taxon>Actinomycetes</taxon>
        <taxon>Micrococcales</taxon>
        <taxon>Micrococcaceae</taxon>
        <taxon>Tersicoccus</taxon>
    </lineage>
</organism>
<dbReference type="OrthoDB" id="3712018at2"/>
<dbReference type="SUPFAM" id="SSF50346">
    <property type="entry name" value="PRC-barrel domain"/>
    <property type="match status" value="1"/>
</dbReference>
<dbReference type="RefSeq" id="WP_076705716.1">
    <property type="nucleotide sequence ID" value="NZ_MRDE01000081.1"/>
</dbReference>
<evidence type="ECO:0000313" key="3">
    <source>
        <dbReference type="EMBL" id="OMH23068.1"/>
    </source>
</evidence>
<dbReference type="InterPro" id="IPR027275">
    <property type="entry name" value="PRC-brl_dom"/>
</dbReference>
<reference evidence="3 4" key="1">
    <citation type="submission" date="2016-12" db="EMBL/GenBank/DDBJ databases">
        <title>Draft genome of Tersicoccus phoenicis 1P05MA.</title>
        <authorList>
            <person name="Nakajima Y."/>
            <person name="Yoshizawa S."/>
            <person name="Nakamura K."/>
            <person name="Ogura Y."/>
            <person name="Hayashi T."/>
            <person name="Kogure K."/>
        </authorList>
    </citation>
    <scope>NUCLEOTIDE SEQUENCE [LARGE SCALE GENOMIC DNA]</scope>
    <source>
        <strain evidence="3 4">1p05MA</strain>
    </source>
</reference>
<evidence type="ECO:0000313" key="4">
    <source>
        <dbReference type="Proteomes" id="UP000187085"/>
    </source>
</evidence>
<dbReference type="InterPro" id="IPR014747">
    <property type="entry name" value="Bac_photo_RC_H_C"/>
</dbReference>
<feature type="domain" description="PRC-barrel" evidence="2">
    <location>
        <begin position="5"/>
        <end position="72"/>
    </location>
</feature>
<proteinExistence type="predicted"/>
<protein>
    <recommendedName>
        <fullName evidence="2">PRC-barrel domain-containing protein</fullName>
    </recommendedName>
</protein>
<dbReference type="GO" id="GO:0019684">
    <property type="term" value="P:photosynthesis, light reaction"/>
    <property type="evidence" value="ECO:0007669"/>
    <property type="project" value="InterPro"/>
</dbReference>
<dbReference type="STRING" id="554083.BKD30_14450"/>
<dbReference type="GO" id="GO:0030077">
    <property type="term" value="C:plasma membrane light-harvesting complex"/>
    <property type="evidence" value="ECO:0007669"/>
    <property type="project" value="InterPro"/>
</dbReference>
<gene>
    <name evidence="3" type="ORF">BKD30_14450</name>
</gene>
<evidence type="ECO:0000259" key="2">
    <source>
        <dbReference type="Pfam" id="PF05239"/>
    </source>
</evidence>